<keyword evidence="3 7" id="KW-0134">Cell wall</keyword>
<evidence type="ECO:0000256" key="5">
    <source>
        <dbReference type="ARBA" id="ARBA00023157"/>
    </source>
</evidence>
<dbReference type="Proteomes" id="UP001465976">
    <property type="component" value="Unassembled WGS sequence"/>
</dbReference>
<evidence type="ECO:0000256" key="1">
    <source>
        <dbReference type="ARBA" id="ARBA00004191"/>
    </source>
</evidence>
<sequence length="118" mass="11862">MLFNKVFALSAMTTLAAATAVVKRTGGSGGGSCPGLQCCETKTTAADPTAAGVLGGLGIALNDVNIGVGLTCSPITVIGAGNSPWYVFEPSFTTYTVTDFLLIAPITRFIAKITATAA</sequence>
<dbReference type="CDD" id="cd23507">
    <property type="entry name" value="hydrophobin_I"/>
    <property type="match status" value="1"/>
</dbReference>
<evidence type="ECO:0000256" key="2">
    <source>
        <dbReference type="ARBA" id="ARBA00010446"/>
    </source>
</evidence>
<organism evidence="8 9">
    <name type="scientific">Marasmius crinis-equi</name>
    <dbReference type="NCBI Taxonomy" id="585013"/>
    <lineage>
        <taxon>Eukaryota</taxon>
        <taxon>Fungi</taxon>
        <taxon>Dikarya</taxon>
        <taxon>Basidiomycota</taxon>
        <taxon>Agaricomycotina</taxon>
        <taxon>Agaricomycetes</taxon>
        <taxon>Agaricomycetidae</taxon>
        <taxon>Agaricales</taxon>
        <taxon>Marasmiineae</taxon>
        <taxon>Marasmiaceae</taxon>
        <taxon>Marasmius</taxon>
    </lineage>
</organism>
<accession>A0ABR3FCI0</accession>
<protein>
    <recommendedName>
        <fullName evidence="7">Hydrophobin</fullName>
    </recommendedName>
</protein>
<evidence type="ECO:0000256" key="7">
    <source>
        <dbReference type="RuleBase" id="RU365009"/>
    </source>
</evidence>
<feature type="signal peptide" evidence="7">
    <location>
        <begin position="1"/>
        <end position="18"/>
    </location>
</feature>
<keyword evidence="7" id="KW-0732">Signal</keyword>
<name>A0ABR3FCI0_9AGAR</name>
<evidence type="ECO:0000313" key="9">
    <source>
        <dbReference type="Proteomes" id="UP001465976"/>
    </source>
</evidence>
<dbReference type="EMBL" id="JBAHYK010000563">
    <property type="protein sequence ID" value="KAL0572947.1"/>
    <property type="molecule type" value="Genomic_DNA"/>
</dbReference>
<proteinExistence type="inferred from homology"/>
<gene>
    <name evidence="8" type="ORF">V5O48_009019</name>
</gene>
<keyword evidence="4 7" id="KW-0964">Secreted</keyword>
<dbReference type="InterPro" id="IPR001338">
    <property type="entry name" value="Class_I_Hydrophobin"/>
</dbReference>
<reference evidence="8 9" key="1">
    <citation type="submission" date="2024-02" db="EMBL/GenBank/DDBJ databases">
        <title>A draft genome for the cacao thread blight pathogen Marasmius crinis-equi.</title>
        <authorList>
            <person name="Cohen S.P."/>
            <person name="Baruah I.K."/>
            <person name="Amoako-Attah I."/>
            <person name="Bukari Y."/>
            <person name="Meinhardt L.W."/>
            <person name="Bailey B.A."/>
        </authorList>
    </citation>
    <scope>NUCLEOTIDE SEQUENCE [LARGE SCALE GENOMIC DNA]</scope>
    <source>
        <strain evidence="8 9">GH-76</strain>
    </source>
</reference>
<evidence type="ECO:0000313" key="8">
    <source>
        <dbReference type="EMBL" id="KAL0572947.1"/>
    </source>
</evidence>
<evidence type="ECO:0000256" key="4">
    <source>
        <dbReference type="ARBA" id="ARBA00022525"/>
    </source>
</evidence>
<comment type="caution">
    <text evidence="8">The sequence shown here is derived from an EMBL/GenBank/DDBJ whole genome shotgun (WGS) entry which is preliminary data.</text>
</comment>
<dbReference type="SMART" id="SM00075">
    <property type="entry name" value="HYDRO"/>
    <property type="match status" value="1"/>
</dbReference>
<evidence type="ECO:0000256" key="6">
    <source>
        <dbReference type="ARBA" id="ARBA00093546"/>
    </source>
</evidence>
<evidence type="ECO:0000256" key="3">
    <source>
        <dbReference type="ARBA" id="ARBA00022512"/>
    </source>
</evidence>
<keyword evidence="9" id="KW-1185">Reference proteome</keyword>
<comment type="similarity">
    <text evidence="2 7">Belongs to the fungal hydrophobin family.</text>
</comment>
<dbReference type="Pfam" id="PF01185">
    <property type="entry name" value="Hydrophobin"/>
    <property type="match status" value="1"/>
</dbReference>
<comment type="subunit">
    <text evidence="6">Self-assembles to form functional amyloid fibrils called rodlets. Self-assembly into fibrillar rodlets occurs spontaneously at hydrophobic:hydrophilic interfaces and the rodlets further associate laterally to form amphipathic monolayers.</text>
</comment>
<feature type="chain" id="PRO_5044958246" description="Hydrophobin" evidence="7">
    <location>
        <begin position="19"/>
        <end position="118"/>
    </location>
</feature>
<keyword evidence="5 7" id="KW-1015">Disulfide bond</keyword>
<comment type="subcellular location">
    <subcellularLocation>
        <location evidence="1 7">Secreted</location>
        <location evidence="1 7">Cell wall</location>
    </subcellularLocation>
</comment>